<protein>
    <submittedName>
        <fullName evidence="1">Uncharacterized protein</fullName>
    </submittedName>
</protein>
<sequence length="409" mass="44634">MANWGVIEPAELPQTRLRLDFGLRAAILAFNDWAVPGLGGASFVRQLSWACLGISFAEEFEQPAMAAKIAEAMEAFAGWIAVKRESKLYEKDQRIQGRRKFAQVNQLSFGAVTDAGAYVTVPFRRAATAALPGLGFCVQAEFRFNALQLSEPGRLLARAALDHSQGGDRMRRLISNPNEALTKVTEEIKRLLLPGMASPSEISIVKDQLMQDARRAQLLTLFAASGFDIAELQTSEGQLTLLRQMTDDVHRSQLDACFAFERLRAAALKAAQNLTNACKTTRQSWDDLTAAASVQADFTHLESCCRTLEAKLASLPDVPAEVLTFCAEQSGGTTLEKRIRALAQRVPTVLYVYAYGLERVPGASSNLLAAVADDSTEGETLQESGTIPRPLLRLQRLHHDILAGAHHAA</sequence>
<gene>
    <name evidence="1" type="ORF">GEV02_02690</name>
</gene>
<proteinExistence type="predicted"/>
<evidence type="ECO:0000313" key="2">
    <source>
        <dbReference type="Proteomes" id="UP000440498"/>
    </source>
</evidence>
<dbReference type="Proteomes" id="UP000440498">
    <property type="component" value="Unassembled WGS sequence"/>
</dbReference>
<keyword evidence="2" id="KW-1185">Reference proteome</keyword>
<dbReference type="EMBL" id="WHUG01000001">
    <property type="protein sequence ID" value="MQA37046.1"/>
    <property type="molecule type" value="Genomic_DNA"/>
</dbReference>
<dbReference type="AlphaFoldDB" id="A0A6A7MV97"/>
<evidence type="ECO:0000313" key="1">
    <source>
        <dbReference type="EMBL" id="MQA37046.1"/>
    </source>
</evidence>
<reference evidence="1 2" key="1">
    <citation type="submission" date="2019-10" db="EMBL/GenBank/DDBJ databases">
        <title>Two novel species isolated from a subtropical stream in China.</title>
        <authorList>
            <person name="Lu H."/>
        </authorList>
    </citation>
    <scope>NUCLEOTIDE SEQUENCE [LARGE SCALE GENOMIC DNA]</scope>
    <source>
        <strain evidence="1 2">FT29W</strain>
    </source>
</reference>
<dbReference type="RefSeq" id="WP_152836386.1">
    <property type="nucleotide sequence ID" value="NZ_WHUG01000001.1"/>
</dbReference>
<comment type="caution">
    <text evidence="1">The sequence shown here is derived from an EMBL/GenBank/DDBJ whole genome shotgun (WGS) entry which is preliminary data.</text>
</comment>
<name>A0A6A7MV97_9BURK</name>
<accession>A0A6A7MV97</accession>
<organism evidence="1 2">
    <name type="scientific">Rugamonas aquatica</name>
    <dbReference type="NCBI Taxonomy" id="2743357"/>
    <lineage>
        <taxon>Bacteria</taxon>
        <taxon>Pseudomonadati</taxon>
        <taxon>Pseudomonadota</taxon>
        <taxon>Betaproteobacteria</taxon>
        <taxon>Burkholderiales</taxon>
        <taxon>Oxalobacteraceae</taxon>
        <taxon>Telluria group</taxon>
        <taxon>Rugamonas</taxon>
    </lineage>
</organism>